<protein>
    <submittedName>
        <fullName evidence="8">SNAP25 homologous protein</fullName>
    </submittedName>
</protein>
<evidence type="ECO:0000256" key="3">
    <source>
        <dbReference type="ARBA" id="ARBA00022448"/>
    </source>
</evidence>
<keyword evidence="3" id="KW-0813">Transport</keyword>
<dbReference type="PANTHER" id="PTHR19305:SF9">
    <property type="entry name" value="SYNAPTOSOMAL-ASSOCIATED PROTEIN 29"/>
    <property type="match status" value="1"/>
</dbReference>
<dbReference type="GO" id="GO:0005484">
    <property type="term" value="F:SNAP receptor activity"/>
    <property type="evidence" value="ECO:0007669"/>
    <property type="project" value="InterPro"/>
</dbReference>
<dbReference type="GO" id="GO:0005886">
    <property type="term" value="C:plasma membrane"/>
    <property type="evidence" value="ECO:0000318"/>
    <property type="project" value="GO_Central"/>
</dbReference>
<evidence type="ECO:0000256" key="5">
    <source>
        <dbReference type="ARBA" id="ARBA00023136"/>
    </source>
</evidence>
<dbReference type="OrthoDB" id="19261at2759"/>
<proteinExistence type="inferred from homology"/>
<dbReference type="InterPro" id="IPR044766">
    <property type="entry name" value="NPSN/SNAP25-like_N_SNARE"/>
</dbReference>
<organism evidence="8 9">
    <name type="scientific">Klebsormidium nitens</name>
    <name type="common">Green alga</name>
    <name type="synonym">Ulothrix nitens</name>
    <dbReference type="NCBI Taxonomy" id="105231"/>
    <lineage>
        <taxon>Eukaryota</taxon>
        <taxon>Viridiplantae</taxon>
        <taxon>Streptophyta</taxon>
        <taxon>Klebsormidiophyceae</taxon>
        <taxon>Klebsormidiales</taxon>
        <taxon>Klebsormidiaceae</taxon>
        <taxon>Klebsormidium</taxon>
    </lineage>
</organism>
<dbReference type="AlphaFoldDB" id="A0A1Y1IMS7"/>
<evidence type="ECO:0000313" key="9">
    <source>
        <dbReference type="Proteomes" id="UP000054558"/>
    </source>
</evidence>
<dbReference type="SMART" id="SM00397">
    <property type="entry name" value="t_SNARE"/>
    <property type="match status" value="2"/>
</dbReference>
<comment type="similarity">
    <text evidence="2">Belongs to the SNAP-25 family.</text>
</comment>
<evidence type="ECO:0000256" key="4">
    <source>
        <dbReference type="ARBA" id="ARBA00022927"/>
    </source>
</evidence>
<sequence length="318" mass="34685">MPRAEPGMRPPPGESAGQNSRGVMAKHKAAGGGHSVSKSEDWSPAAGAGKAKRVDWGAYSERAGKGTLPPESAPRGAPGHNPFEGDRRTSSAENDDPTVLQTDWFKLLTPQEQEAAMLRVAEKTTADARRVLKIAEDTRDIGANTLVTLHEQGEQIRRTHQTAVQVDQELSKGEKMLGKLGPIFSRTWKPKKGRAIAGPLDAPELAVQGGPRDKQQRAALMQQGKGKGRDTAALSDSEAEIRRPKSVVELEHEKQDEIFDGVSKALDDMKKMSIDMGRELGRQEQGVDHLTTDVTTLNKRLEGTHKRAVNLMHKGIFY</sequence>
<comment type="subcellular location">
    <subcellularLocation>
        <location evidence="1">Membrane</location>
    </subcellularLocation>
</comment>
<keyword evidence="5" id="KW-0472">Membrane</keyword>
<evidence type="ECO:0000313" key="8">
    <source>
        <dbReference type="EMBL" id="GAQ90451.1"/>
    </source>
</evidence>
<dbReference type="SUPFAM" id="SSF58038">
    <property type="entry name" value="SNARE fusion complex"/>
    <property type="match status" value="2"/>
</dbReference>
<dbReference type="OMA" id="ADMTNPF"/>
<dbReference type="GO" id="GO:0031201">
    <property type="term" value="C:SNARE complex"/>
    <property type="evidence" value="ECO:0007669"/>
    <property type="project" value="InterPro"/>
</dbReference>
<dbReference type="STRING" id="105231.A0A1Y1IMS7"/>
<evidence type="ECO:0000256" key="1">
    <source>
        <dbReference type="ARBA" id="ARBA00004370"/>
    </source>
</evidence>
<evidence type="ECO:0000256" key="2">
    <source>
        <dbReference type="ARBA" id="ARBA00009480"/>
    </source>
</evidence>
<dbReference type="EMBL" id="DF237589">
    <property type="protein sequence ID" value="GAQ90451.1"/>
    <property type="molecule type" value="Genomic_DNA"/>
</dbReference>
<evidence type="ECO:0000256" key="6">
    <source>
        <dbReference type="SAM" id="MobiDB-lite"/>
    </source>
</evidence>
<dbReference type="PROSITE" id="PS50192">
    <property type="entry name" value="T_SNARE"/>
    <property type="match status" value="1"/>
</dbReference>
<feature type="region of interest" description="Disordered" evidence="6">
    <location>
        <begin position="1"/>
        <end position="96"/>
    </location>
</feature>
<dbReference type="InterPro" id="IPR000727">
    <property type="entry name" value="T_SNARE_dom"/>
</dbReference>
<gene>
    <name evidence="8" type="ORF">KFL_006400070</name>
</gene>
<dbReference type="Gene3D" id="1.20.5.110">
    <property type="match status" value="2"/>
</dbReference>
<evidence type="ECO:0000259" key="7">
    <source>
        <dbReference type="PROSITE" id="PS50192"/>
    </source>
</evidence>
<dbReference type="PANTHER" id="PTHR19305">
    <property type="entry name" value="SYNAPTOSOMAL ASSOCIATED PROTEIN"/>
    <property type="match status" value="1"/>
</dbReference>
<keyword evidence="4" id="KW-0653">Protein transport</keyword>
<dbReference type="Proteomes" id="UP000054558">
    <property type="component" value="Unassembled WGS sequence"/>
</dbReference>
<feature type="domain" description="T-SNARE coiled-coil homology" evidence="7">
    <location>
        <begin position="249"/>
        <end position="311"/>
    </location>
</feature>
<dbReference type="CDD" id="cd15861">
    <property type="entry name" value="SNARE_SNAP25N_23N_29N_SEC9N"/>
    <property type="match status" value="1"/>
</dbReference>
<dbReference type="CDD" id="cd15841">
    <property type="entry name" value="SNARE_Qc"/>
    <property type="match status" value="1"/>
</dbReference>
<feature type="region of interest" description="Disordered" evidence="6">
    <location>
        <begin position="221"/>
        <end position="240"/>
    </location>
</feature>
<name>A0A1Y1IMS7_KLENI</name>
<dbReference type="GO" id="GO:0015031">
    <property type="term" value="P:protein transport"/>
    <property type="evidence" value="ECO:0007669"/>
    <property type="project" value="UniProtKB-KW"/>
</dbReference>
<reference evidence="8 9" key="1">
    <citation type="journal article" date="2014" name="Nat. Commun.">
        <title>Klebsormidium flaccidum genome reveals primary factors for plant terrestrial adaptation.</title>
        <authorList>
            <person name="Hori K."/>
            <person name="Maruyama F."/>
            <person name="Fujisawa T."/>
            <person name="Togashi T."/>
            <person name="Yamamoto N."/>
            <person name="Seo M."/>
            <person name="Sato S."/>
            <person name="Yamada T."/>
            <person name="Mori H."/>
            <person name="Tajima N."/>
            <person name="Moriyama T."/>
            <person name="Ikeuchi M."/>
            <person name="Watanabe M."/>
            <person name="Wada H."/>
            <person name="Kobayashi K."/>
            <person name="Saito M."/>
            <person name="Masuda T."/>
            <person name="Sasaki-Sekimoto Y."/>
            <person name="Mashiguchi K."/>
            <person name="Awai K."/>
            <person name="Shimojima M."/>
            <person name="Masuda S."/>
            <person name="Iwai M."/>
            <person name="Nobusawa T."/>
            <person name="Narise T."/>
            <person name="Kondo S."/>
            <person name="Saito H."/>
            <person name="Sato R."/>
            <person name="Murakawa M."/>
            <person name="Ihara Y."/>
            <person name="Oshima-Yamada Y."/>
            <person name="Ohtaka K."/>
            <person name="Satoh M."/>
            <person name="Sonobe K."/>
            <person name="Ishii M."/>
            <person name="Ohtani R."/>
            <person name="Kanamori-Sato M."/>
            <person name="Honoki R."/>
            <person name="Miyazaki D."/>
            <person name="Mochizuki H."/>
            <person name="Umetsu J."/>
            <person name="Higashi K."/>
            <person name="Shibata D."/>
            <person name="Kamiya Y."/>
            <person name="Sato N."/>
            <person name="Nakamura Y."/>
            <person name="Tabata S."/>
            <person name="Ida S."/>
            <person name="Kurokawa K."/>
            <person name="Ohta H."/>
        </authorList>
    </citation>
    <scope>NUCLEOTIDE SEQUENCE [LARGE SCALE GENOMIC DNA]</scope>
    <source>
        <strain evidence="8 9">NIES-2285</strain>
    </source>
</reference>
<accession>A0A1Y1IMS7</accession>
<keyword evidence="9" id="KW-1185">Reference proteome</keyword>